<evidence type="ECO:0000313" key="2">
    <source>
        <dbReference type="EMBL" id="EQA62403.1"/>
    </source>
</evidence>
<accession>V6IDN5</accession>
<dbReference type="GO" id="GO:0045227">
    <property type="term" value="P:capsule polysaccharide biosynthetic process"/>
    <property type="evidence" value="ECO:0007669"/>
    <property type="project" value="InterPro"/>
</dbReference>
<dbReference type="Proteomes" id="UP000018747">
    <property type="component" value="Unassembled WGS sequence"/>
</dbReference>
<evidence type="ECO:0000313" key="3">
    <source>
        <dbReference type="Proteomes" id="UP000018747"/>
    </source>
</evidence>
<comment type="caution">
    <text evidence="2">The sequence shown here is derived from an EMBL/GenBank/DDBJ whole genome shotgun (WGS) entry which is preliminary data.</text>
</comment>
<organism evidence="2 3">
    <name type="scientific">Leptospira alexanderi serovar Manhao 3 str. L 60</name>
    <dbReference type="NCBI Taxonomy" id="1049759"/>
    <lineage>
        <taxon>Bacteria</taxon>
        <taxon>Pseudomonadati</taxon>
        <taxon>Spirochaetota</taxon>
        <taxon>Spirochaetia</taxon>
        <taxon>Leptospirales</taxon>
        <taxon>Leptospiraceae</taxon>
        <taxon>Leptospira</taxon>
    </lineage>
</organism>
<dbReference type="InterPro" id="IPR050061">
    <property type="entry name" value="MurCDEF_pg_biosynth"/>
</dbReference>
<name>V6IDN5_9LEPT</name>
<dbReference type="RefSeq" id="WP_020984341.1">
    <property type="nucleotide sequence ID" value="NZ_AHMT02000034.1"/>
</dbReference>
<dbReference type="EC" id="6.3.2.-" evidence="2"/>
<evidence type="ECO:0000259" key="1">
    <source>
        <dbReference type="Pfam" id="PF08245"/>
    </source>
</evidence>
<protein>
    <submittedName>
        <fullName evidence="2">Poly-gamma-glutamate synthase PgsB</fullName>
        <ecNumber evidence="2">6.3.2.-</ecNumber>
    </submittedName>
</protein>
<dbReference type="GO" id="GO:0016881">
    <property type="term" value="F:acid-amino acid ligase activity"/>
    <property type="evidence" value="ECO:0007669"/>
    <property type="project" value="InterPro"/>
</dbReference>
<dbReference type="NCBIfam" id="TIGR04012">
    <property type="entry name" value="poly_gGlu_PgsB"/>
    <property type="match status" value="1"/>
</dbReference>
<dbReference type="Pfam" id="PF08245">
    <property type="entry name" value="Mur_ligase_M"/>
    <property type="match status" value="1"/>
</dbReference>
<dbReference type="InterPro" id="IPR008337">
    <property type="entry name" value="Capsule_biosynth_CapB"/>
</dbReference>
<sequence>MLLSISILSFLFLIFCVILFLEKKNHVQAQKKVPIRVHINGTRGKSSVTRLIHSILVEEGWNVFGKTTGSMPRLLFPDRSEKRIFRNKISIEEQKSIFRFLAKKNVQAVVLECMAVRPQYQKDSEELLIGATHVVITNVRPDHGEWLDTEEKTWKGFAKTIPERGVLVYGKSLLNTNSKRISEQGLGDYIHPIFQEVALRKKTEVIAAEPKLSQNQIETAFRSIPYPEHYENAEIAIKVCETLGVTSKSIVRGIANAIPDPGALTILESENNGKVQRFVFAFAANDIVSWGKILRFNQEKMREEKELIVVFNSKRERPIRTVEFAKFLTDVSALSKIYFFGPWKKLFRSIYAGDAELIFCRESFILDSGVVFSKSNLWIGAGNYQGPGRIWLQDLAASVVVSEKKKWNS</sequence>
<dbReference type="EMBL" id="AHMT02000034">
    <property type="protein sequence ID" value="EQA62403.1"/>
    <property type="molecule type" value="Genomic_DNA"/>
</dbReference>
<keyword evidence="3" id="KW-1185">Reference proteome</keyword>
<dbReference type="Gene3D" id="3.40.1190.10">
    <property type="entry name" value="Mur-like, catalytic domain"/>
    <property type="match status" value="1"/>
</dbReference>
<dbReference type="GO" id="GO:0005524">
    <property type="term" value="F:ATP binding"/>
    <property type="evidence" value="ECO:0007669"/>
    <property type="project" value="InterPro"/>
</dbReference>
<dbReference type="OrthoDB" id="2884at2"/>
<dbReference type="InterPro" id="IPR036565">
    <property type="entry name" value="Mur-like_cat_sf"/>
</dbReference>
<dbReference type="AlphaFoldDB" id="V6IDN5"/>
<dbReference type="PANTHER" id="PTHR43445">
    <property type="entry name" value="UDP-N-ACETYLMURAMATE--L-ALANINE LIGASE-RELATED"/>
    <property type="match status" value="1"/>
</dbReference>
<dbReference type="InterPro" id="IPR013221">
    <property type="entry name" value="Mur_ligase_cen"/>
</dbReference>
<dbReference type="PANTHER" id="PTHR43445:SF1">
    <property type="entry name" value="PGA SYNTHASE CAPB"/>
    <property type="match status" value="1"/>
</dbReference>
<feature type="domain" description="Mur ligase central" evidence="1">
    <location>
        <begin position="39"/>
        <end position="155"/>
    </location>
</feature>
<gene>
    <name evidence="2" type="primary">pgsB</name>
    <name evidence="2" type="ORF">LEP1GSC062_3551</name>
</gene>
<dbReference type="SUPFAM" id="SSF53623">
    <property type="entry name" value="MurD-like peptide ligases, catalytic domain"/>
    <property type="match status" value="1"/>
</dbReference>
<dbReference type="STRING" id="100053.GCA_002009845_02062"/>
<dbReference type="PRINTS" id="PR01758">
    <property type="entry name" value="CAPSULEPROTB"/>
</dbReference>
<reference evidence="2" key="1">
    <citation type="submission" date="2013-05" db="EMBL/GenBank/DDBJ databases">
        <authorList>
            <person name="Harkins D.M."/>
            <person name="Durkin A.S."/>
            <person name="Brinkac L.M."/>
            <person name="Haft D.H."/>
            <person name="Selengut J.D."/>
            <person name="Sanka R."/>
            <person name="DePew J."/>
            <person name="Purushe J."/>
            <person name="Hartskeerl R.A."/>
            <person name="Ahmed A."/>
            <person name="van der Linden H."/>
            <person name="Goris M.G.A."/>
            <person name="Vinetz J.M."/>
            <person name="Sutton G.G."/>
            <person name="Nierman W.C."/>
            <person name="Fouts D.E."/>
        </authorList>
    </citation>
    <scope>NUCLEOTIDE SEQUENCE [LARGE SCALE GENOMIC DNA]</scope>
    <source>
        <strain evidence="2">L 60</strain>
    </source>
</reference>
<proteinExistence type="predicted"/>
<dbReference type="GO" id="GO:0016020">
    <property type="term" value="C:membrane"/>
    <property type="evidence" value="ECO:0007669"/>
    <property type="project" value="InterPro"/>
</dbReference>
<keyword evidence="2" id="KW-0436">Ligase</keyword>